<dbReference type="InterPro" id="IPR037359">
    <property type="entry name" value="NST/OST"/>
</dbReference>
<keyword evidence="1" id="KW-0808">Transferase</keyword>
<dbReference type="PANTHER" id="PTHR10605:SF56">
    <property type="entry name" value="BIFUNCTIONAL HEPARAN SULFATE N-DEACETYLASE_N-SULFOTRANSFERASE"/>
    <property type="match status" value="1"/>
</dbReference>
<dbReference type="OrthoDB" id="558222at2759"/>
<reference evidence="3" key="1">
    <citation type="journal article" date="2020" name="bioRxiv">
        <title>Comparative genomics of Chlamydomonas.</title>
        <authorList>
            <person name="Craig R.J."/>
            <person name="Hasan A.R."/>
            <person name="Ness R.W."/>
            <person name="Keightley P.D."/>
        </authorList>
    </citation>
    <scope>NUCLEOTIDE SEQUENCE</scope>
    <source>
        <strain evidence="3">CCAP 11/70</strain>
    </source>
</reference>
<dbReference type="Gene3D" id="3.40.50.300">
    <property type="entry name" value="P-loop containing nucleotide triphosphate hydrolases"/>
    <property type="match status" value="1"/>
</dbReference>
<organism evidence="3 4">
    <name type="scientific">Edaphochlamys debaryana</name>
    <dbReference type="NCBI Taxonomy" id="47281"/>
    <lineage>
        <taxon>Eukaryota</taxon>
        <taxon>Viridiplantae</taxon>
        <taxon>Chlorophyta</taxon>
        <taxon>core chlorophytes</taxon>
        <taxon>Chlorophyceae</taxon>
        <taxon>CS clade</taxon>
        <taxon>Chlamydomonadales</taxon>
        <taxon>Chlamydomonadales incertae sedis</taxon>
        <taxon>Edaphochlamys</taxon>
    </lineage>
</organism>
<feature type="compositionally biased region" description="Gly residues" evidence="2">
    <location>
        <begin position="261"/>
        <end position="271"/>
    </location>
</feature>
<evidence type="ECO:0000256" key="2">
    <source>
        <dbReference type="SAM" id="MobiDB-lite"/>
    </source>
</evidence>
<dbReference type="AlphaFoldDB" id="A0A835Y641"/>
<feature type="region of interest" description="Disordered" evidence="2">
    <location>
        <begin position="138"/>
        <end position="157"/>
    </location>
</feature>
<evidence type="ECO:0008006" key="5">
    <source>
        <dbReference type="Google" id="ProtNLM"/>
    </source>
</evidence>
<proteinExistence type="predicted"/>
<dbReference type="EMBL" id="JAEHOE010000017">
    <property type="protein sequence ID" value="KAG2496860.1"/>
    <property type="molecule type" value="Genomic_DNA"/>
</dbReference>
<sequence>MDDRVVVPRCNVPLQPYLTMAAKQRQASRGPVLLGDFSATHFACPCCPEALKRLNPDLKGPTDDLPPRPQVVVMLREPVLRAHSRFMEQIQLGRLGRVMRGQPHGLEVGFNLSLGFVGYVDWMLPRLEACMREAQAEAEAEAQAEAEAEAQAGAEAGPREGGLGDYLRMQCLMWDHVIGFSVYDLFLENYWRVFPESQVLVSYMETLARDPLAVLRAVEAHVGAPHHTYDASVARTVYNAAGCGWRCANATTTANSSGSDDSGGGSDGGGRGGGSLRALSLRLSGAGGRGRGGGKWTAEADRGNVTAMEGALERLRGFFAPSMRRLIAWADQGRIPQVPESWRELYS</sequence>
<dbReference type="SUPFAM" id="SSF52540">
    <property type="entry name" value="P-loop containing nucleoside triphosphate hydrolases"/>
    <property type="match status" value="1"/>
</dbReference>
<feature type="region of interest" description="Disordered" evidence="2">
    <location>
        <begin position="252"/>
        <end position="271"/>
    </location>
</feature>
<keyword evidence="4" id="KW-1185">Reference proteome</keyword>
<accession>A0A835Y641</accession>
<dbReference type="Proteomes" id="UP000612055">
    <property type="component" value="Unassembled WGS sequence"/>
</dbReference>
<evidence type="ECO:0000256" key="1">
    <source>
        <dbReference type="ARBA" id="ARBA00022679"/>
    </source>
</evidence>
<dbReference type="GO" id="GO:0008146">
    <property type="term" value="F:sulfotransferase activity"/>
    <property type="evidence" value="ECO:0007669"/>
    <property type="project" value="InterPro"/>
</dbReference>
<dbReference type="PANTHER" id="PTHR10605">
    <property type="entry name" value="HEPARAN SULFATE SULFOTRANSFERASE"/>
    <property type="match status" value="1"/>
</dbReference>
<evidence type="ECO:0000313" key="3">
    <source>
        <dbReference type="EMBL" id="KAG2496860.1"/>
    </source>
</evidence>
<name>A0A835Y641_9CHLO</name>
<evidence type="ECO:0000313" key="4">
    <source>
        <dbReference type="Proteomes" id="UP000612055"/>
    </source>
</evidence>
<protein>
    <recommendedName>
        <fullName evidence="5">Sulfotransferase</fullName>
    </recommendedName>
</protein>
<comment type="caution">
    <text evidence="3">The sequence shown here is derived from an EMBL/GenBank/DDBJ whole genome shotgun (WGS) entry which is preliminary data.</text>
</comment>
<dbReference type="InterPro" id="IPR027417">
    <property type="entry name" value="P-loop_NTPase"/>
</dbReference>
<gene>
    <name evidence="3" type="ORF">HYH03_005263</name>
</gene>
<feature type="compositionally biased region" description="Acidic residues" evidence="2">
    <location>
        <begin position="138"/>
        <end position="148"/>
    </location>
</feature>